<dbReference type="NCBIfam" id="NF041644">
    <property type="entry name" value="CBO0543_fam"/>
    <property type="match status" value="1"/>
</dbReference>
<evidence type="ECO:0000313" key="2">
    <source>
        <dbReference type="EMBL" id="RDZ07728.1"/>
    </source>
</evidence>
<dbReference type="InterPro" id="IPR048147">
    <property type="entry name" value="CBO0543-like"/>
</dbReference>
<organism evidence="2 3">
    <name type="scientific">Priestia megaterium</name>
    <name type="common">Bacillus megaterium</name>
    <dbReference type="NCBI Taxonomy" id="1404"/>
    <lineage>
        <taxon>Bacteria</taxon>
        <taxon>Bacillati</taxon>
        <taxon>Bacillota</taxon>
        <taxon>Bacilli</taxon>
        <taxon>Bacillales</taxon>
        <taxon>Bacillaceae</taxon>
        <taxon>Priestia</taxon>
    </lineage>
</organism>
<comment type="caution">
    <text evidence="2">The sequence shown here is derived from an EMBL/GenBank/DDBJ whole genome shotgun (WGS) entry which is preliminary data.</text>
</comment>
<evidence type="ECO:0000313" key="3">
    <source>
        <dbReference type="Proteomes" id="UP000256519"/>
    </source>
</evidence>
<feature type="transmembrane region" description="Helical" evidence="1">
    <location>
        <begin position="123"/>
        <end position="141"/>
    </location>
</feature>
<feature type="transmembrane region" description="Helical" evidence="1">
    <location>
        <begin position="31"/>
        <end position="49"/>
    </location>
</feature>
<gene>
    <name evidence="2" type="ORF">C3744_27110</name>
</gene>
<feature type="transmembrane region" description="Helical" evidence="1">
    <location>
        <begin position="6"/>
        <end position="24"/>
    </location>
</feature>
<dbReference type="AlphaFoldDB" id="A0A3D8WVA0"/>
<dbReference type="Proteomes" id="UP000256519">
    <property type="component" value="Unassembled WGS sequence"/>
</dbReference>
<protein>
    <submittedName>
        <fullName evidence="2">Uncharacterized protein</fullName>
    </submittedName>
</protein>
<reference evidence="2 3" key="1">
    <citation type="journal article" date="2018" name="Appl. Environ. Microbiol.">
        <title>Antimicrobial susceptibility testing and tentative epidemiological cut-off values of five Bacillus species relevant for use as animal feed additives or for plant protection.</title>
        <authorList>
            <person name="Agerso Y."/>
            <person name="Stuer-Lauridsen B."/>
            <person name="Bjerre K."/>
            <person name="Jensen M.G."/>
            <person name="Johansen E."/>
            <person name="Bennedsen M."/>
            <person name="Brockmann E."/>
            <person name="Nielsen B."/>
        </authorList>
    </citation>
    <scope>NUCLEOTIDE SEQUENCE [LARGE SCALE GENOMIC DNA]</scope>
    <source>
        <strain evidence="2 3">CHCC20162</strain>
    </source>
</reference>
<dbReference type="RefSeq" id="WP_116078248.1">
    <property type="nucleotide sequence ID" value="NZ_CP187630.1"/>
</dbReference>
<keyword evidence="1" id="KW-1133">Transmembrane helix</keyword>
<keyword evidence="1" id="KW-0472">Membrane</keyword>
<feature type="transmembrane region" description="Helical" evidence="1">
    <location>
        <begin position="93"/>
        <end position="111"/>
    </location>
</feature>
<name>A0A3D8WVA0_PRIMG</name>
<keyword evidence="1" id="KW-0812">Transmembrane</keyword>
<dbReference type="EMBL" id="PQWM01000052">
    <property type="protein sequence ID" value="RDZ07728.1"/>
    <property type="molecule type" value="Genomic_DNA"/>
</dbReference>
<evidence type="ECO:0000256" key="1">
    <source>
        <dbReference type="SAM" id="Phobius"/>
    </source>
</evidence>
<sequence>MLIFVYIFFITLNFISYFVPKRLYKIELYSITLFALLFGVIADLILDLHYKLYGYFEGGFQWKGLLGEFLYFIPISILFLNYYPLYKPYKNQIFYILSWSVISTLLEWSILKTDFFYANGWKLWYSAIAYPIIFLILVINLKFVKKLLKQASC</sequence>
<feature type="transmembrane region" description="Helical" evidence="1">
    <location>
        <begin position="69"/>
        <end position="86"/>
    </location>
</feature>
<proteinExistence type="predicted"/>
<accession>A0A3D8WVA0</accession>